<feature type="region of interest" description="Disordered" evidence="1">
    <location>
        <begin position="59"/>
        <end position="78"/>
    </location>
</feature>
<reference evidence="3 4" key="1">
    <citation type="submission" date="2023-09" db="EMBL/GenBank/DDBJ databases">
        <title>Demequina sp. a novel bacteria isolated from Capsicum annuum.</title>
        <authorList>
            <person name="Humaira Z."/>
            <person name="Lee J."/>
            <person name="Cho D."/>
        </authorList>
    </citation>
    <scope>NUCLEOTIDE SEQUENCE [LARGE SCALE GENOMIC DNA]</scope>
    <source>
        <strain evidence="3 4">OYTSA14</strain>
    </source>
</reference>
<feature type="signal peptide" evidence="2">
    <location>
        <begin position="1"/>
        <end position="27"/>
    </location>
</feature>
<sequence>MRNTHRTLAAVAAASVGVLVIAGCSTATGERPSDPVSSSVDQPANATATTTSSVYTFADGASSAPAADGDHDGDPRPQLAEATTLEAVAVWDLDLTFAAANALNGTEPTLEPVGDTDAMPDDAATSASSWMVAA</sequence>
<evidence type="ECO:0000313" key="3">
    <source>
        <dbReference type="EMBL" id="WNM24802.1"/>
    </source>
</evidence>
<accession>A0AA96F763</accession>
<feature type="compositionally biased region" description="Polar residues" evidence="1">
    <location>
        <begin position="125"/>
        <end position="134"/>
    </location>
</feature>
<evidence type="ECO:0000256" key="2">
    <source>
        <dbReference type="SAM" id="SignalP"/>
    </source>
</evidence>
<keyword evidence="2" id="KW-0732">Signal</keyword>
<name>A0AA96F763_9MICO</name>
<feature type="region of interest" description="Disordered" evidence="1">
    <location>
        <begin position="27"/>
        <end position="51"/>
    </location>
</feature>
<evidence type="ECO:0000256" key="1">
    <source>
        <dbReference type="SAM" id="MobiDB-lite"/>
    </source>
</evidence>
<gene>
    <name evidence="3" type="ORF">RN606_01235</name>
</gene>
<dbReference type="EMBL" id="CP134879">
    <property type="protein sequence ID" value="WNM24802.1"/>
    <property type="molecule type" value="Genomic_DNA"/>
</dbReference>
<proteinExistence type="predicted"/>
<protein>
    <submittedName>
        <fullName evidence="3">Uncharacterized protein</fullName>
    </submittedName>
</protein>
<dbReference type="RefSeq" id="WP_313499093.1">
    <property type="nucleotide sequence ID" value="NZ_CP134879.1"/>
</dbReference>
<dbReference type="PROSITE" id="PS51257">
    <property type="entry name" value="PROKAR_LIPOPROTEIN"/>
    <property type="match status" value="1"/>
</dbReference>
<dbReference type="Proteomes" id="UP001304125">
    <property type="component" value="Chromosome"/>
</dbReference>
<evidence type="ECO:0000313" key="4">
    <source>
        <dbReference type="Proteomes" id="UP001304125"/>
    </source>
</evidence>
<feature type="region of interest" description="Disordered" evidence="1">
    <location>
        <begin position="104"/>
        <end position="134"/>
    </location>
</feature>
<dbReference type="AlphaFoldDB" id="A0AA96F763"/>
<feature type="compositionally biased region" description="Polar residues" evidence="1">
    <location>
        <begin position="42"/>
        <end position="51"/>
    </location>
</feature>
<keyword evidence="4" id="KW-1185">Reference proteome</keyword>
<organism evidence="3 4">
    <name type="scientific">Demequina capsici</name>
    <dbReference type="NCBI Taxonomy" id="3075620"/>
    <lineage>
        <taxon>Bacteria</taxon>
        <taxon>Bacillati</taxon>
        <taxon>Actinomycetota</taxon>
        <taxon>Actinomycetes</taxon>
        <taxon>Micrococcales</taxon>
        <taxon>Demequinaceae</taxon>
        <taxon>Demequina</taxon>
    </lineage>
</organism>
<feature type="chain" id="PRO_5041725202" evidence="2">
    <location>
        <begin position="28"/>
        <end position="134"/>
    </location>
</feature>